<organism evidence="2 3">
    <name type="scientific">Lachancea meyersii CBS 8951</name>
    <dbReference type="NCBI Taxonomy" id="1266667"/>
    <lineage>
        <taxon>Eukaryota</taxon>
        <taxon>Fungi</taxon>
        <taxon>Dikarya</taxon>
        <taxon>Ascomycota</taxon>
        <taxon>Saccharomycotina</taxon>
        <taxon>Saccharomycetes</taxon>
        <taxon>Saccharomycetales</taxon>
        <taxon>Saccharomycetaceae</taxon>
        <taxon>Lachancea</taxon>
    </lineage>
</organism>
<accession>A0A1G4KDS0</accession>
<dbReference type="OrthoDB" id="4070108at2759"/>
<evidence type="ECO:0000256" key="1">
    <source>
        <dbReference type="SAM" id="MobiDB-lite"/>
    </source>
</evidence>
<feature type="compositionally biased region" description="Polar residues" evidence="1">
    <location>
        <begin position="243"/>
        <end position="257"/>
    </location>
</feature>
<dbReference type="Proteomes" id="UP000191144">
    <property type="component" value="Chromosome H"/>
</dbReference>
<name>A0A1G4KDS0_9SACH</name>
<gene>
    <name evidence="2" type="ORF">LAME_0H03840G</name>
</gene>
<feature type="region of interest" description="Disordered" evidence="1">
    <location>
        <begin position="222"/>
        <end position="262"/>
    </location>
</feature>
<dbReference type="EMBL" id="LT598480">
    <property type="protein sequence ID" value="SCV02657.1"/>
    <property type="molecule type" value="Genomic_DNA"/>
</dbReference>
<proteinExistence type="predicted"/>
<sequence>MQDILVPSGQDECVRLTLVSTFQDIQKVCKYLGYIQDTFSVELESCETITQNLKVSCLSHGTCTNCPLYILEYDLNSHNYALWKSSSGEWALGTTLARFFAPHPTSKARAKLGIAKLQSYLDTSQLSTKHDRQFLVQTLQKLNVDWHSMPFDFNFFQDALDRSVQSETHDNQQTPNNYPELVSPLQYKSLISMAVLKTKVHVNKKRLEADLHAYDSRIRVSRDHMEPGADTEVGAEQQDVSRENSVFSNTPEDSTSPIDDEYALSSRQLKTNFKKHFKGMAESFETFDVQQSAPRAIRNWKVGKPVKNGKTRSKRLKA</sequence>
<evidence type="ECO:0000313" key="3">
    <source>
        <dbReference type="Proteomes" id="UP000191144"/>
    </source>
</evidence>
<evidence type="ECO:0000313" key="2">
    <source>
        <dbReference type="EMBL" id="SCV02657.1"/>
    </source>
</evidence>
<feature type="compositionally biased region" description="Basic residues" evidence="1">
    <location>
        <begin position="307"/>
        <end position="318"/>
    </location>
</feature>
<reference evidence="3" key="1">
    <citation type="submission" date="2016-03" db="EMBL/GenBank/DDBJ databases">
        <authorList>
            <person name="Devillers Hugo."/>
        </authorList>
    </citation>
    <scope>NUCLEOTIDE SEQUENCE [LARGE SCALE GENOMIC DNA]</scope>
</reference>
<protein>
    <submittedName>
        <fullName evidence="2">LAME_0H03840g1_1</fullName>
    </submittedName>
</protein>
<dbReference type="AlphaFoldDB" id="A0A1G4KDS0"/>
<feature type="region of interest" description="Disordered" evidence="1">
    <location>
        <begin position="298"/>
        <end position="318"/>
    </location>
</feature>
<keyword evidence="3" id="KW-1185">Reference proteome</keyword>